<dbReference type="AlphaFoldDB" id="A0AAF5PZ93"/>
<reference evidence="1" key="2">
    <citation type="journal article" date="2016" name="Mol. Ecol.">
        <title>Population genomics of the filarial nematode parasite Wuchereria bancrofti from mosquitoes.</title>
        <authorList>
            <person name="Small S.T."/>
            <person name="Reimer L.J."/>
            <person name="Tisch D.J."/>
            <person name="King C.L."/>
            <person name="Christensen B.M."/>
            <person name="Siba P.M."/>
            <person name="Kazura J.W."/>
            <person name="Serre D."/>
            <person name="Zimmerman P.A."/>
        </authorList>
    </citation>
    <scope>NUCLEOTIDE SEQUENCE</scope>
    <source>
        <strain evidence="1">pt0022</strain>
    </source>
</reference>
<reference evidence="1" key="1">
    <citation type="submission" date="2015-03" db="EMBL/GenBank/DDBJ databases">
        <title>Wuchereria bancrofti Genome Sequencing Papua New Guinea Strain.</title>
        <authorList>
            <person name="Small S.T."/>
            <person name="Serre D."/>
            <person name="Zimmerman P.A."/>
        </authorList>
    </citation>
    <scope>NUCLEOTIDE SEQUENCE [LARGE SCALE GENOMIC DNA]</scope>
    <source>
        <strain evidence="1">pt0022</strain>
    </source>
</reference>
<protein>
    <submittedName>
        <fullName evidence="2">Uncharacterized protein</fullName>
    </submittedName>
</protein>
<dbReference type="Proteomes" id="UP000093561">
    <property type="component" value="Unassembled WGS sequence"/>
</dbReference>
<organism evidence="1 2">
    <name type="scientific">Wuchereria bancrofti</name>
    <dbReference type="NCBI Taxonomy" id="6293"/>
    <lineage>
        <taxon>Eukaryota</taxon>
        <taxon>Metazoa</taxon>
        <taxon>Ecdysozoa</taxon>
        <taxon>Nematoda</taxon>
        <taxon>Chromadorea</taxon>
        <taxon>Rhabditida</taxon>
        <taxon>Spirurina</taxon>
        <taxon>Spiruromorpha</taxon>
        <taxon>Filarioidea</taxon>
        <taxon>Onchocercidae</taxon>
        <taxon>Wuchereria</taxon>
    </lineage>
</organism>
<reference evidence="2" key="3">
    <citation type="submission" date="2024-02" db="UniProtKB">
        <authorList>
            <consortium name="WormBaseParasite"/>
        </authorList>
    </citation>
    <scope>IDENTIFICATION</scope>
    <source>
        <strain evidence="2">pt0022</strain>
    </source>
</reference>
<proteinExistence type="predicted"/>
<evidence type="ECO:0000313" key="2">
    <source>
        <dbReference type="WBParaSite" id="mrna-Wban_07498"/>
    </source>
</evidence>
<accession>A0AAF5PZ93</accession>
<evidence type="ECO:0000313" key="1">
    <source>
        <dbReference type="Proteomes" id="UP000093561"/>
    </source>
</evidence>
<dbReference type="WBParaSite" id="mrna-Wban_07498">
    <property type="protein sequence ID" value="mrna-Wban_07498"/>
    <property type="gene ID" value="Wban_07498"/>
</dbReference>
<sequence>MFYLIGIIISMRIWHLFPKRPIVKVHGGKNKEAEKDGIRLAINDFKALLA</sequence>
<name>A0AAF5PZ93_WUCBA</name>